<reference evidence="1" key="2">
    <citation type="journal article" date="2022" name="New Phytol.">
        <title>Evolutionary transition to the ectomycorrhizal habit in the genomes of a hyperdiverse lineage of mushroom-forming fungi.</title>
        <authorList>
            <person name="Looney B."/>
            <person name="Miyauchi S."/>
            <person name="Morin E."/>
            <person name="Drula E."/>
            <person name="Courty P.E."/>
            <person name="Kohler A."/>
            <person name="Kuo A."/>
            <person name="LaButti K."/>
            <person name="Pangilinan J."/>
            <person name="Lipzen A."/>
            <person name="Riley R."/>
            <person name="Andreopoulos W."/>
            <person name="He G."/>
            <person name="Johnson J."/>
            <person name="Nolan M."/>
            <person name="Tritt A."/>
            <person name="Barry K.W."/>
            <person name="Grigoriev I.V."/>
            <person name="Nagy L.G."/>
            <person name="Hibbett D."/>
            <person name="Henrissat B."/>
            <person name="Matheny P.B."/>
            <person name="Labbe J."/>
            <person name="Martin F.M."/>
        </authorList>
    </citation>
    <scope>NUCLEOTIDE SEQUENCE</scope>
    <source>
        <strain evidence="1">HHB10654</strain>
    </source>
</reference>
<dbReference type="Proteomes" id="UP000814140">
    <property type="component" value="Unassembled WGS sequence"/>
</dbReference>
<evidence type="ECO:0000313" key="2">
    <source>
        <dbReference type="Proteomes" id="UP000814140"/>
    </source>
</evidence>
<gene>
    <name evidence="1" type="ORF">BV25DRAFT_626207</name>
</gene>
<dbReference type="EMBL" id="MU277207">
    <property type="protein sequence ID" value="KAI0062411.1"/>
    <property type="molecule type" value="Genomic_DNA"/>
</dbReference>
<reference evidence="1" key="1">
    <citation type="submission" date="2021-03" db="EMBL/GenBank/DDBJ databases">
        <authorList>
            <consortium name="DOE Joint Genome Institute"/>
            <person name="Ahrendt S."/>
            <person name="Looney B.P."/>
            <person name="Miyauchi S."/>
            <person name="Morin E."/>
            <person name="Drula E."/>
            <person name="Courty P.E."/>
            <person name="Chicoki N."/>
            <person name="Fauchery L."/>
            <person name="Kohler A."/>
            <person name="Kuo A."/>
            <person name="Labutti K."/>
            <person name="Pangilinan J."/>
            <person name="Lipzen A."/>
            <person name="Riley R."/>
            <person name="Andreopoulos W."/>
            <person name="He G."/>
            <person name="Johnson J."/>
            <person name="Barry K.W."/>
            <person name="Grigoriev I.V."/>
            <person name="Nagy L."/>
            <person name="Hibbett D."/>
            <person name="Henrissat B."/>
            <person name="Matheny P.B."/>
            <person name="Labbe J."/>
            <person name="Martin F."/>
        </authorList>
    </citation>
    <scope>NUCLEOTIDE SEQUENCE</scope>
    <source>
        <strain evidence="1">HHB10654</strain>
    </source>
</reference>
<keyword evidence="2" id="KW-1185">Reference proteome</keyword>
<proteinExistence type="predicted"/>
<protein>
    <submittedName>
        <fullName evidence="1">Uncharacterized protein</fullName>
    </submittedName>
</protein>
<organism evidence="1 2">
    <name type="scientific">Artomyces pyxidatus</name>
    <dbReference type="NCBI Taxonomy" id="48021"/>
    <lineage>
        <taxon>Eukaryota</taxon>
        <taxon>Fungi</taxon>
        <taxon>Dikarya</taxon>
        <taxon>Basidiomycota</taxon>
        <taxon>Agaricomycotina</taxon>
        <taxon>Agaricomycetes</taxon>
        <taxon>Russulales</taxon>
        <taxon>Auriscalpiaceae</taxon>
        <taxon>Artomyces</taxon>
    </lineage>
</organism>
<evidence type="ECO:0000313" key="1">
    <source>
        <dbReference type="EMBL" id="KAI0062411.1"/>
    </source>
</evidence>
<comment type="caution">
    <text evidence="1">The sequence shown here is derived from an EMBL/GenBank/DDBJ whole genome shotgun (WGS) entry which is preliminary data.</text>
</comment>
<sequence>MSSLPDTPERRLLSLTMSQIISPDAPLSSPISPSDAWDALDLDSFTMPFQAPSPPFSDHSATSSMLKAESYGATESQMCVATSQLFDMPPASPVSPPSSPSMHLFNSPGTAADLMLSPGAPAVKRPSSPTPSSSSAAKKPRGAAGISTKDFVPPDVTGLSKREARLVKNRAAAFLSRQRKREEFENMEVRVAELEQENARLQAIAMQPAGAQRDQQDDQLRSEIDALRAQLAAASQRERALASQLSQSQSHPQLQSPARRPVIKTEPMSPPRFPSQSLARSDASRAGASLSLLVLLCALPSIFSMQATQGGMPMHGSFPLSSAPTHPFSSMDFGSGLSMSDYDWRAPASTMDMDFDMDSDLKHAPHMPSRFGPRKLEFVDTDSMGSGLGLEGLDVAFDTEPAENGKIRVRIYHPSASPASSTPALSPTLSSASTPSLSSSSSSSSGPYALDWTIPATGRKRVRIAMRSMPQAGGGGEWEVEVC</sequence>
<name>A0ACB8T2P4_9AGAM</name>
<accession>A0ACB8T2P4</accession>